<feature type="region of interest" description="Disordered" evidence="1">
    <location>
        <begin position="438"/>
        <end position="464"/>
    </location>
</feature>
<feature type="compositionally biased region" description="Basic and acidic residues" evidence="1">
    <location>
        <begin position="266"/>
        <end position="276"/>
    </location>
</feature>
<reference evidence="4" key="1">
    <citation type="journal article" date="2020" name="Fungal Divers.">
        <title>Resolving the Mortierellaceae phylogeny through synthesis of multi-gene phylogenetics and phylogenomics.</title>
        <authorList>
            <person name="Vandepol N."/>
            <person name="Liber J."/>
            <person name="Desiro A."/>
            <person name="Na H."/>
            <person name="Kennedy M."/>
            <person name="Barry K."/>
            <person name="Grigoriev I.V."/>
            <person name="Miller A.N."/>
            <person name="O'Donnell K."/>
            <person name="Stajich J.E."/>
            <person name="Bonito G."/>
        </authorList>
    </citation>
    <scope>NUCLEOTIDE SEQUENCE</scope>
    <source>
        <strain evidence="4">NRRL 6426</strain>
    </source>
</reference>
<evidence type="ECO:0000313" key="4">
    <source>
        <dbReference type="EMBL" id="KAF9153087.1"/>
    </source>
</evidence>
<dbReference type="PANTHER" id="PTHR43329">
    <property type="entry name" value="EPOXIDE HYDROLASE"/>
    <property type="match status" value="1"/>
</dbReference>
<keyword evidence="5" id="KW-1185">Reference proteome</keyword>
<dbReference type="Proteomes" id="UP000748756">
    <property type="component" value="Unassembled WGS sequence"/>
</dbReference>
<feature type="compositionally biased region" description="Acidic residues" evidence="1">
    <location>
        <begin position="133"/>
        <end position="179"/>
    </location>
</feature>
<feature type="compositionally biased region" description="Acidic residues" evidence="1">
    <location>
        <begin position="188"/>
        <end position="214"/>
    </location>
</feature>
<evidence type="ECO:0000256" key="1">
    <source>
        <dbReference type="SAM" id="MobiDB-lite"/>
    </source>
</evidence>
<feature type="region of interest" description="Disordered" evidence="1">
    <location>
        <begin position="291"/>
        <end position="310"/>
    </location>
</feature>
<name>A0A9P5S1Z8_9FUNG</name>
<dbReference type="InterPro" id="IPR000073">
    <property type="entry name" value="AB_hydrolase_1"/>
</dbReference>
<accession>A0A9P5S1Z8</accession>
<feature type="domain" description="AB hydrolase-1" evidence="3">
    <location>
        <begin position="572"/>
        <end position="658"/>
    </location>
</feature>
<feature type="compositionally biased region" description="Basic and acidic residues" evidence="1">
    <location>
        <begin position="452"/>
        <end position="464"/>
    </location>
</feature>
<feature type="signal peptide" evidence="2">
    <location>
        <begin position="1"/>
        <end position="30"/>
    </location>
</feature>
<protein>
    <recommendedName>
        <fullName evidence="3">AB hydrolase-1 domain-containing protein</fullName>
    </recommendedName>
</protein>
<keyword evidence="2" id="KW-0732">Signal</keyword>
<feature type="compositionally biased region" description="Basic and acidic residues" evidence="1">
    <location>
        <begin position="239"/>
        <end position="251"/>
    </location>
</feature>
<evidence type="ECO:0000313" key="5">
    <source>
        <dbReference type="Proteomes" id="UP000748756"/>
    </source>
</evidence>
<sequence length="758" mass="84414">MRSEKVILLRHLVALLAVSSTTPWIQSVQGLKFSPIKEITLGTEVTIDWTGQPSLGNVEQSIVLMKDGNALLTLCQGQITGSGQCSFELKEEHQVLGDGYQLAMQGMDGVALDYSPEFSIKVGDARVESSSGDGDEKEEKEDEDEDEVKVDVAEENDDGEDGNNDKEEQGDEDEDDENAEKEINVHDGEDDDDGHDDEDNEEDNNNADNDDVEDNGAAKEKKDKKKKQGHQNNGIHGQQPKDKKEQQDHHQKQQQQNKKQPKQHKQKEQRQQRKDGYYKQQVDKLVKTFQQHQKEQHQHRLTAMSTDSREQRAKDAARLLEKNHRRRQMLLIAKRHQYLRMRQQALGLQASISSIFDKLALPMAQAAKTPKAQVVVSASNDVDESYKDDNNMRIGIQPILGNDAYVELMPEHPIQKLATGVVAGGADEIDMELADEQEHYPDKEEEEDNDEKAEQTDNKGMKEAWEEAKEGAESGTWDKVLGGITTLGKKAGTIVAGGLTMAKKIVVGGGADAPGGELFNHKYTVAGGYKYHYVEEGNPTNPAILLTGFPISGTAGAIKSRSLPTRATELSSSTASDTEKHLKSVAGQIRDLLDVLEITEMTLVGHDWGDAVAFRYANWHPDCLKALISVCTPGLPFVDYPVPVDMTVELFPTLRYLLYYTDPDLVPLVSSDELGCLTEQFEKTGFDELLKYYKTGLINYAKSLGENDPVLIPELAVTMPYLYKNYHTPPIQTGHFAMLVKPHEFNGVLEGILNIIHQ</sequence>
<dbReference type="InterPro" id="IPR029058">
    <property type="entry name" value="AB_hydrolase_fold"/>
</dbReference>
<organism evidence="4 5">
    <name type="scientific">Linnemannia schmuckeri</name>
    <dbReference type="NCBI Taxonomy" id="64567"/>
    <lineage>
        <taxon>Eukaryota</taxon>
        <taxon>Fungi</taxon>
        <taxon>Fungi incertae sedis</taxon>
        <taxon>Mucoromycota</taxon>
        <taxon>Mortierellomycotina</taxon>
        <taxon>Mortierellomycetes</taxon>
        <taxon>Mortierellales</taxon>
        <taxon>Mortierellaceae</taxon>
        <taxon>Linnemannia</taxon>
    </lineage>
</organism>
<dbReference type="Pfam" id="PF00561">
    <property type="entry name" value="Abhydrolase_1"/>
    <property type="match status" value="1"/>
</dbReference>
<dbReference type="EMBL" id="JAAAUQ010000198">
    <property type="protein sequence ID" value="KAF9153087.1"/>
    <property type="molecule type" value="Genomic_DNA"/>
</dbReference>
<dbReference type="Gene3D" id="3.40.50.1820">
    <property type="entry name" value="alpha/beta hydrolase"/>
    <property type="match status" value="1"/>
</dbReference>
<dbReference type="SUPFAM" id="SSF53474">
    <property type="entry name" value="alpha/beta-Hydrolases"/>
    <property type="match status" value="1"/>
</dbReference>
<dbReference type="OrthoDB" id="2447497at2759"/>
<proteinExistence type="predicted"/>
<comment type="caution">
    <text evidence="4">The sequence shown here is derived from an EMBL/GenBank/DDBJ whole genome shotgun (WGS) entry which is preliminary data.</text>
</comment>
<evidence type="ECO:0000259" key="3">
    <source>
        <dbReference type="Pfam" id="PF00561"/>
    </source>
</evidence>
<feature type="chain" id="PRO_5040431921" description="AB hydrolase-1 domain-containing protein" evidence="2">
    <location>
        <begin position="31"/>
        <end position="758"/>
    </location>
</feature>
<gene>
    <name evidence="4" type="ORF">BG015_004103</name>
</gene>
<evidence type="ECO:0000256" key="2">
    <source>
        <dbReference type="SAM" id="SignalP"/>
    </source>
</evidence>
<dbReference type="AlphaFoldDB" id="A0A9P5S1Z8"/>
<feature type="region of interest" description="Disordered" evidence="1">
    <location>
        <begin position="124"/>
        <end position="276"/>
    </location>
</feature>